<organism evidence="4 5">
    <name type="scientific">Bombilactobacillus mellifer</name>
    <dbReference type="NCBI Taxonomy" id="1218492"/>
    <lineage>
        <taxon>Bacteria</taxon>
        <taxon>Bacillati</taxon>
        <taxon>Bacillota</taxon>
        <taxon>Bacilli</taxon>
        <taxon>Lactobacillales</taxon>
        <taxon>Lactobacillaceae</taxon>
        <taxon>Bombilactobacillus</taxon>
    </lineage>
</organism>
<comment type="caution">
    <text evidence="4">The sequence shown here is derived from an EMBL/GenBank/DDBJ whole genome shotgun (WGS) entry which is preliminary data.</text>
</comment>
<dbReference type="EMBL" id="JXJQ01000006">
    <property type="protein sequence ID" value="KJY62289.1"/>
    <property type="molecule type" value="Genomic_DNA"/>
</dbReference>
<protein>
    <submittedName>
        <fullName evidence="4">Precorrin-6X reductase CbiJ</fullName>
    </submittedName>
</protein>
<dbReference type="UniPathway" id="UPA00148"/>
<dbReference type="HOGENOM" id="CLU_068627_0_0_9"/>
<dbReference type="PATRIC" id="fig|1218492.5.peg.615"/>
<reference evidence="4 5" key="1">
    <citation type="submission" date="2015-01" db="EMBL/GenBank/DDBJ databases">
        <title>Comparative genomics of the lactic acid bacteria isolated from the honey bee gut.</title>
        <authorList>
            <person name="Ellegaard K.M."/>
            <person name="Tamarit D."/>
            <person name="Javelind E."/>
            <person name="Olofsson T."/>
            <person name="Andersson S.G."/>
            <person name="Vasquez A."/>
        </authorList>
    </citation>
    <scope>NUCLEOTIDE SEQUENCE [LARGE SCALE GENOMIC DNA]</scope>
    <source>
        <strain evidence="4 5">Bin4</strain>
    </source>
</reference>
<dbReference type="NCBIfam" id="TIGR00715">
    <property type="entry name" value="precor6x_red"/>
    <property type="match status" value="1"/>
</dbReference>
<dbReference type="AlphaFoldDB" id="A0A0F4LVF8"/>
<evidence type="ECO:0000313" key="4">
    <source>
        <dbReference type="EMBL" id="KJY62289.1"/>
    </source>
</evidence>
<comment type="pathway">
    <text evidence="1">Cofactor biosynthesis; adenosylcobalamin biosynthesis.</text>
</comment>
<proteinExistence type="predicted"/>
<accession>A0A0F4LVF8</accession>
<evidence type="ECO:0000313" key="5">
    <source>
        <dbReference type="Proteomes" id="UP000033558"/>
    </source>
</evidence>
<evidence type="ECO:0000256" key="1">
    <source>
        <dbReference type="ARBA" id="ARBA00004953"/>
    </source>
</evidence>
<dbReference type="GO" id="GO:0009236">
    <property type="term" value="P:cobalamin biosynthetic process"/>
    <property type="evidence" value="ECO:0007669"/>
    <property type="project" value="UniProtKB-UniPathway"/>
</dbReference>
<gene>
    <name evidence="4" type="ORF">JG30_04900</name>
</gene>
<dbReference type="PROSITE" id="PS51014">
    <property type="entry name" value="COBK_CBIJ"/>
    <property type="match status" value="1"/>
</dbReference>
<evidence type="ECO:0000256" key="2">
    <source>
        <dbReference type="ARBA" id="ARBA00022573"/>
    </source>
</evidence>
<dbReference type="Pfam" id="PF02571">
    <property type="entry name" value="CbiJ"/>
    <property type="match status" value="1"/>
</dbReference>
<sequence>MILLLGGTSESLDIADLLDQQSWPYILTVVSDYGQTLAAKPGRQVQELAFSPTSFIQFCHEHQIQLVIDATHPFAKNISQLVIEQTQHLQIPYIRFERANSYQSNEHFLFYDDAAAACEYLQTTTGQIYLSTGSNTAAQYAEALGVQRLHVRILPTLTALSKIQQAGFHANQIDALQGPFSKKLNIELFQRAQAKFVLTKESGTRGGIQEKMAACVALKIVCIIIKRPQINYPRQVNTLRDLKEEVKQFL</sequence>
<keyword evidence="3" id="KW-0560">Oxidoreductase</keyword>
<dbReference type="PANTHER" id="PTHR36925">
    <property type="entry name" value="COBALT-PRECORRIN-6A REDUCTASE"/>
    <property type="match status" value="1"/>
</dbReference>
<dbReference type="InterPro" id="IPR003723">
    <property type="entry name" value="Precorrin-6x_reduct"/>
</dbReference>
<dbReference type="OrthoDB" id="9780707at2"/>
<keyword evidence="2" id="KW-0169">Cobalamin biosynthesis</keyword>
<dbReference type="Proteomes" id="UP000033558">
    <property type="component" value="Unassembled WGS sequence"/>
</dbReference>
<keyword evidence="5" id="KW-1185">Reference proteome</keyword>
<dbReference type="STRING" id="1218492.JG30_04900"/>
<dbReference type="GO" id="GO:0016994">
    <property type="term" value="F:precorrin-6A reductase activity"/>
    <property type="evidence" value="ECO:0007669"/>
    <property type="project" value="InterPro"/>
</dbReference>
<dbReference type="RefSeq" id="WP_046315917.1">
    <property type="nucleotide sequence ID" value="NZ_JBHSZT010000001.1"/>
</dbReference>
<dbReference type="PANTHER" id="PTHR36925:SF1">
    <property type="entry name" value="COBALT-PRECORRIN-6A REDUCTASE"/>
    <property type="match status" value="1"/>
</dbReference>
<name>A0A0F4LVF8_9LACO</name>
<evidence type="ECO:0000256" key="3">
    <source>
        <dbReference type="ARBA" id="ARBA00023002"/>
    </source>
</evidence>